<accession>A0ABS2CQH6</accession>
<evidence type="ECO:0008006" key="4">
    <source>
        <dbReference type="Google" id="ProtNLM"/>
    </source>
</evidence>
<evidence type="ECO:0000313" key="2">
    <source>
        <dbReference type="EMBL" id="MBM6402124.1"/>
    </source>
</evidence>
<protein>
    <recommendedName>
        <fullName evidence="4">WD40 repeat domain-containing protein</fullName>
    </recommendedName>
</protein>
<proteinExistence type="predicted"/>
<keyword evidence="1" id="KW-0472">Membrane</keyword>
<dbReference type="SUPFAM" id="SSF63829">
    <property type="entry name" value="Calcium-dependent phosphotriesterase"/>
    <property type="match status" value="1"/>
</dbReference>
<evidence type="ECO:0000313" key="3">
    <source>
        <dbReference type="Proteomes" id="UP001430172"/>
    </source>
</evidence>
<sequence length="414" mass="43900">MVTDLRAALHEAVDDEPTGGVDVVAALAGGRHRVRRRRVLAGAGAAATVVAGVVAVLAGSAITGPDRAVAPLPAGPPPLEVRRVVEFDSAQPAPLDVLTSTRTLWRDPVHDQDTDRFVGLTDDGLAVRTRFTADGVRTEVALVDPATGRTTRLPDPDPGVGEIRAVSLTADRLVFLVGRQHYTDAVLTFDRAAGTWSQHSVSTTDEVGRFFGWQATLGTDDRVYLAGESLALRWWSTGTTEGPLVHEAGLDGRAVAWNTDERATVDQRGEVRLERGGTTQVLAERAPRGCTPPADSSTAAPPSIGFSGSMLVVLFACTEGRQIVAFDDSGSAVATLPPRAVTDLSIGAEGVLFAVGDRQDLYLFEPSTARLRTLGRHLHEEGLHTAHGLVLWNEPGPEDSDQVLDIVYTVAALP</sequence>
<feature type="transmembrane region" description="Helical" evidence="1">
    <location>
        <begin position="39"/>
        <end position="62"/>
    </location>
</feature>
<keyword evidence="1" id="KW-1133">Transmembrane helix</keyword>
<organism evidence="2 3">
    <name type="scientific">Phycicoccus sonneratiae</name>
    <dbReference type="NCBI Taxonomy" id="2807628"/>
    <lineage>
        <taxon>Bacteria</taxon>
        <taxon>Bacillati</taxon>
        <taxon>Actinomycetota</taxon>
        <taxon>Actinomycetes</taxon>
        <taxon>Micrococcales</taxon>
        <taxon>Intrasporangiaceae</taxon>
        <taxon>Phycicoccus</taxon>
    </lineage>
</organism>
<reference evidence="2" key="1">
    <citation type="submission" date="2021-02" db="EMBL/GenBank/DDBJ databases">
        <title>Phycicoccus sp. MQZ13P-5T, whole genome shotgun sequence.</title>
        <authorList>
            <person name="Tuo L."/>
        </authorList>
    </citation>
    <scope>NUCLEOTIDE SEQUENCE</scope>
    <source>
        <strain evidence="2">MQZ13P-5</strain>
    </source>
</reference>
<keyword evidence="1" id="KW-0812">Transmembrane</keyword>
<name>A0ABS2CQH6_9MICO</name>
<dbReference type="EMBL" id="JAFDVD010000021">
    <property type="protein sequence ID" value="MBM6402124.1"/>
    <property type="molecule type" value="Genomic_DNA"/>
</dbReference>
<evidence type="ECO:0000256" key="1">
    <source>
        <dbReference type="SAM" id="Phobius"/>
    </source>
</evidence>
<dbReference type="RefSeq" id="WP_204132593.1">
    <property type="nucleotide sequence ID" value="NZ_JAFDVD010000021.1"/>
</dbReference>
<comment type="caution">
    <text evidence="2">The sequence shown here is derived from an EMBL/GenBank/DDBJ whole genome shotgun (WGS) entry which is preliminary data.</text>
</comment>
<gene>
    <name evidence="2" type="ORF">JQN70_17130</name>
</gene>
<dbReference type="Proteomes" id="UP001430172">
    <property type="component" value="Unassembled WGS sequence"/>
</dbReference>
<keyword evidence="3" id="KW-1185">Reference proteome</keyword>